<dbReference type="InterPro" id="IPR000489">
    <property type="entry name" value="Pterin-binding_dom"/>
</dbReference>
<keyword evidence="2" id="KW-0489">Methyltransferase</keyword>
<dbReference type="GO" id="GO:0008705">
    <property type="term" value="F:methionine synthase activity"/>
    <property type="evidence" value="ECO:0007669"/>
    <property type="project" value="TreeGrafter"/>
</dbReference>
<gene>
    <name evidence="8" type="ORF">S03H2_49763</name>
</gene>
<evidence type="ECO:0000256" key="1">
    <source>
        <dbReference type="ARBA" id="ARBA00010398"/>
    </source>
</evidence>
<keyword evidence="6" id="KW-0170">Cobalt</keyword>
<feature type="non-terminal residue" evidence="8">
    <location>
        <position position="263"/>
    </location>
</feature>
<dbReference type="SUPFAM" id="SSF51717">
    <property type="entry name" value="Dihydropteroate synthetase-like"/>
    <property type="match status" value="1"/>
</dbReference>
<evidence type="ECO:0000256" key="3">
    <source>
        <dbReference type="ARBA" id="ARBA00022628"/>
    </source>
</evidence>
<feature type="non-terminal residue" evidence="8">
    <location>
        <position position="1"/>
    </location>
</feature>
<evidence type="ECO:0000313" key="8">
    <source>
        <dbReference type="EMBL" id="GAH74761.1"/>
    </source>
</evidence>
<dbReference type="InterPro" id="IPR050554">
    <property type="entry name" value="Met_Synthase/Corrinoid"/>
</dbReference>
<dbReference type="PROSITE" id="PS50972">
    <property type="entry name" value="PTERIN_BINDING"/>
    <property type="match status" value="1"/>
</dbReference>
<dbReference type="PANTHER" id="PTHR45833">
    <property type="entry name" value="METHIONINE SYNTHASE"/>
    <property type="match status" value="1"/>
</dbReference>
<sequence length="263" mass="29567">LSGRKKIKKRLKRGDFKVYAEEAKIQEQAGADALDINAFVVELDERETLENAVWEVLKNSQAPLFIDTQNFEAAQRVLLFYPGIGVYNSIPARKKELLMWLPMVKKFGFKVVVSLIGKKIPRSVEERLENVNLTLKIAKKLGFPKQDLIFDPLVFSVATEQEQINYTLETVARLHKRGLKTILGISNVSFGLPDRSLLNATLATAAAERGATFFILNPLDKVVMNSVYAAKILFKGGISSLHTRARVTFERKSKNLKEAIIYG</sequence>
<proteinExistence type="inferred from homology"/>
<evidence type="ECO:0000256" key="6">
    <source>
        <dbReference type="ARBA" id="ARBA00023285"/>
    </source>
</evidence>
<dbReference type="InterPro" id="IPR011005">
    <property type="entry name" value="Dihydropteroate_synth-like_sf"/>
</dbReference>
<keyword evidence="4" id="KW-0808">Transferase</keyword>
<dbReference type="EMBL" id="BARU01031467">
    <property type="protein sequence ID" value="GAH74761.1"/>
    <property type="molecule type" value="Genomic_DNA"/>
</dbReference>
<evidence type="ECO:0000259" key="7">
    <source>
        <dbReference type="PROSITE" id="PS50972"/>
    </source>
</evidence>
<evidence type="ECO:0000256" key="4">
    <source>
        <dbReference type="ARBA" id="ARBA00022679"/>
    </source>
</evidence>
<dbReference type="AlphaFoldDB" id="X1HX73"/>
<dbReference type="Gene3D" id="3.20.20.20">
    <property type="entry name" value="Dihydropteroate synthase-like"/>
    <property type="match status" value="1"/>
</dbReference>
<accession>X1HX73</accession>
<dbReference type="GO" id="GO:0050667">
    <property type="term" value="P:homocysteine metabolic process"/>
    <property type="evidence" value="ECO:0007669"/>
    <property type="project" value="TreeGrafter"/>
</dbReference>
<name>X1HX73_9ZZZZ</name>
<evidence type="ECO:0000256" key="5">
    <source>
        <dbReference type="ARBA" id="ARBA00022723"/>
    </source>
</evidence>
<keyword evidence="3" id="KW-0846">Cobalamin</keyword>
<reference evidence="8" key="1">
    <citation type="journal article" date="2014" name="Front. Microbiol.">
        <title>High frequency of phylogenetically diverse reductive dehalogenase-homologous genes in deep subseafloor sedimentary metagenomes.</title>
        <authorList>
            <person name="Kawai M."/>
            <person name="Futagami T."/>
            <person name="Toyoda A."/>
            <person name="Takaki Y."/>
            <person name="Nishi S."/>
            <person name="Hori S."/>
            <person name="Arai W."/>
            <person name="Tsubouchi T."/>
            <person name="Morono Y."/>
            <person name="Uchiyama I."/>
            <person name="Ito T."/>
            <person name="Fujiyama A."/>
            <person name="Inagaki F."/>
            <person name="Takami H."/>
        </authorList>
    </citation>
    <scope>NUCLEOTIDE SEQUENCE</scope>
    <source>
        <strain evidence="8">Expedition CK06-06</strain>
    </source>
</reference>
<dbReference type="GO" id="GO:0032259">
    <property type="term" value="P:methylation"/>
    <property type="evidence" value="ECO:0007669"/>
    <property type="project" value="UniProtKB-KW"/>
</dbReference>
<dbReference type="PANTHER" id="PTHR45833:SF1">
    <property type="entry name" value="METHIONINE SYNTHASE"/>
    <property type="match status" value="1"/>
</dbReference>
<dbReference type="GO" id="GO:0046653">
    <property type="term" value="P:tetrahydrofolate metabolic process"/>
    <property type="evidence" value="ECO:0007669"/>
    <property type="project" value="TreeGrafter"/>
</dbReference>
<evidence type="ECO:0000256" key="2">
    <source>
        <dbReference type="ARBA" id="ARBA00022603"/>
    </source>
</evidence>
<dbReference type="GO" id="GO:0031419">
    <property type="term" value="F:cobalamin binding"/>
    <property type="evidence" value="ECO:0007669"/>
    <property type="project" value="UniProtKB-KW"/>
</dbReference>
<keyword evidence="5" id="KW-0479">Metal-binding</keyword>
<feature type="domain" description="Pterin-binding" evidence="7">
    <location>
        <begin position="1"/>
        <end position="235"/>
    </location>
</feature>
<comment type="caution">
    <text evidence="8">The sequence shown here is derived from an EMBL/GenBank/DDBJ whole genome shotgun (WGS) entry which is preliminary data.</text>
</comment>
<comment type="similarity">
    <text evidence="1">Belongs to the vitamin-B12 dependent methionine synthase family.</text>
</comment>
<protein>
    <recommendedName>
        <fullName evidence="7">Pterin-binding domain-containing protein</fullName>
    </recommendedName>
</protein>
<dbReference type="Pfam" id="PF00809">
    <property type="entry name" value="Pterin_bind"/>
    <property type="match status" value="1"/>
</dbReference>
<dbReference type="GO" id="GO:0005829">
    <property type="term" value="C:cytosol"/>
    <property type="evidence" value="ECO:0007669"/>
    <property type="project" value="TreeGrafter"/>
</dbReference>
<organism evidence="8">
    <name type="scientific">marine sediment metagenome</name>
    <dbReference type="NCBI Taxonomy" id="412755"/>
    <lineage>
        <taxon>unclassified sequences</taxon>
        <taxon>metagenomes</taxon>
        <taxon>ecological metagenomes</taxon>
    </lineage>
</organism>
<dbReference type="GO" id="GO:0046872">
    <property type="term" value="F:metal ion binding"/>
    <property type="evidence" value="ECO:0007669"/>
    <property type="project" value="UniProtKB-KW"/>
</dbReference>